<protein>
    <recommendedName>
        <fullName evidence="2">Copper homeostasis protein cutC homolog</fullName>
    </recommendedName>
</protein>
<comment type="caution">
    <text evidence="3">The sequence shown here is derived from an EMBL/GenBank/DDBJ whole genome shotgun (WGS) entry which is preliminary data.</text>
</comment>
<keyword evidence="4" id="KW-1185">Reference proteome</keyword>
<dbReference type="InterPro" id="IPR036822">
    <property type="entry name" value="CutC-like_dom_sf"/>
</dbReference>
<evidence type="ECO:0000256" key="1">
    <source>
        <dbReference type="ARBA" id="ARBA00007768"/>
    </source>
</evidence>
<dbReference type="HAMAP" id="MF_00795">
    <property type="entry name" value="CutC"/>
    <property type="match status" value="1"/>
</dbReference>
<evidence type="ECO:0000313" key="4">
    <source>
        <dbReference type="Proteomes" id="UP001519460"/>
    </source>
</evidence>
<dbReference type="PANTHER" id="PTHR12598">
    <property type="entry name" value="COPPER HOMEOSTASIS PROTEIN CUTC"/>
    <property type="match status" value="1"/>
</dbReference>
<dbReference type="Pfam" id="PF03932">
    <property type="entry name" value="CutC"/>
    <property type="match status" value="1"/>
</dbReference>
<evidence type="ECO:0000256" key="2">
    <source>
        <dbReference type="ARBA" id="ARBA00019014"/>
    </source>
</evidence>
<evidence type="ECO:0000313" key="3">
    <source>
        <dbReference type="EMBL" id="KAK7508627.1"/>
    </source>
</evidence>
<proteinExistence type="inferred from homology"/>
<dbReference type="SUPFAM" id="SSF110395">
    <property type="entry name" value="CutC-like"/>
    <property type="match status" value="1"/>
</dbReference>
<dbReference type="Gene3D" id="3.20.20.380">
    <property type="entry name" value="Copper homeostasis (CutC) domain"/>
    <property type="match status" value="1"/>
</dbReference>
<organism evidence="3 4">
    <name type="scientific">Batillaria attramentaria</name>
    <dbReference type="NCBI Taxonomy" id="370345"/>
    <lineage>
        <taxon>Eukaryota</taxon>
        <taxon>Metazoa</taxon>
        <taxon>Spiralia</taxon>
        <taxon>Lophotrochozoa</taxon>
        <taxon>Mollusca</taxon>
        <taxon>Gastropoda</taxon>
        <taxon>Caenogastropoda</taxon>
        <taxon>Sorbeoconcha</taxon>
        <taxon>Cerithioidea</taxon>
        <taxon>Batillariidae</taxon>
        <taxon>Batillaria</taxon>
    </lineage>
</organism>
<dbReference type="FunFam" id="3.20.20.380:FF:000001">
    <property type="entry name" value="Copper homeostasis protein CutC"/>
    <property type="match status" value="1"/>
</dbReference>
<dbReference type="AlphaFoldDB" id="A0ABD0MBI0"/>
<dbReference type="PANTHER" id="PTHR12598:SF0">
    <property type="entry name" value="COPPER HOMEOSTASIS PROTEIN CUTC HOMOLOG"/>
    <property type="match status" value="1"/>
</dbReference>
<dbReference type="EMBL" id="JACVVK020000001">
    <property type="protein sequence ID" value="KAK7508627.1"/>
    <property type="molecule type" value="Genomic_DNA"/>
</dbReference>
<reference evidence="3 4" key="1">
    <citation type="journal article" date="2023" name="Sci. Data">
        <title>Genome assembly of the Korean intertidal mud-creeper Batillaria attramentaria.</title>
        <authorList>
            <person name="Patra A.K."/>
            <person name="Ho P.T."/>
            <person name="Jun S."/>
            <person name="Lee S.J."/>
            <person name="Kim Y."/>
            <person name="Won Y.J."/>
        </authorList>
    </citation>
    <scope>NUCLEOTIDE SEQUENCE [LARGE SCALE GENOMIC DNA]</scope>
    <source>
        <strain evidence="3">Wonlab-2016</strain>
    </source>
</reference>
<comment type="similarity">
    <text evidence="1">Belongs to the CutC family.</text>
</comment>
<gene>
    <name evidence="3" type="ORF">BaRGS_00000193</name>
</gene>
<accession>A0ABD0MBI0</accession>
<sequence length="249" mass="27477">MEVCVDSVASAMNAEKGGARRIELCANLLEGGTTPSLGMLKVVKSKVSIPVFVMIRPRGGDFLYTDYEYEVMKTDLKVFKEAKADGFVFGFLEIDGAIDYNRCKEFRDLASPLPVTFNRAIDMCNNIFPALHALIQLKFERVLTSGGSLTALDGAPIIEKMVQEANDLITVVPAGGINEDNLERILQMGVKEFHCSARIYQESGMLHQKSGISLGGTLSPPEYGRKVASLMKVKNMLNRAEMFWESLPQ</sequence>
<dbReference type="Proteomes" id="UP001519460">
    <property type="component" value="Unassembled WGS sequence"/>
</dbReference>
<name>A0ABD0MBI0_9CAEN</name>
<dbReference type="InterPro" id="IPR005627">
    <property type="entry name" value="CutC-like"/>
</dbReference>